<reference evidence="2" key="1">
    <citation type="submission" date="2023-06" db="EMBL/GenBank/DDBJ databases">
        <title>Genome-scale phylogeny and comparative genomics of the fungal order Sordariales.</title>
        <authorList>
            <consortium name="Lawrence Berkeley National Laboratory"/>
            <person name="Hensen N."/>
            <person name="Bonometti L."/>
            <person name="Westerberg I."/>
            <person name="Brannstrom I.O."/>
            <person name="Guillou S."/>
            <person name="Cros-Aarteil S."/>
            <person name="Calhoun S."/>
            <person name="Haridas S."/>
            <person name="Kuo A."/>
            <person name="Mondo S."/>
            <person name="Pangilinan J."/>
            <person name="Riley R."/>
            <person name="LaButti K."/>
            <person name="Andreopoulos B."/>
            <person name="Lipzen A."/>
            <person name="Chen C."/>
            <person name="Yanf M."/>
            <person name="Daum C."/>
            <person name="Ng V."/>
            <person name="Clum A."/>
            <person name="Steindorff A."/>
            <person name="Ohm R."/>
            <person name="Martin F."/>
            <person name="Silar P."/>
            <person name="Natvig D."/>
            <person name="Lalanne C."/>
            <person name="Gautier V."/>
            <person name="Ament-velasquez S.L."/>
            <person name="Kruys A."/>
            <person name="Hutchinson M.I."/>
            <person name="Powell A.J."/>
            <person name="Barry K."/>
            <person name="Miller A.N."/>
            <person name="Grigoriev I.V."/>
            <person name="Debuchy R."/>
            <person name="Gladieux P."/>
            <person name="Thoren M.H."/>
            <person name="Johannesson H."/>
        </authorList>
    </citation>
    <scope>NUCLEOTIDE SEQUENCE</scope>
    <source>
        <strain evidence="2">SMH3391-2</strain>
    </source>
</reference>
<name>A0AA39TU18_9PEZI</name>
<keyword evidence="3" id="KW-1185">Reference proteome</keyword>
<evidence type="ECO:0000256" key="1">
    <source>
        <dbReference type="SAM" id="MobiDB-lite"/>
    </source>
</evidence>
<evidence type="ECO:0000313" key="2">
    <source>
        <dbReference type="EMBL" id="KAK0612497.1"/>
    </source>
</evidence>
<evidence type="ECO:0000313" key="3">
    <source>
        <dbReference type="Proteomes" id="UP001174934"/>
    </source>
</evidence>
<dbReference type="AlphaFoldDB" id="A0AA39TU18"/>
<feature type="region of interest" description="Disordered" evidence="1">
    <location>
        <begin position="265"/>
        <end position="308"/>
    </location>
</feature>
<gene>
    <name evidence="2" type="ORF">B0T17DRAFT_543821</name>
</gene>
<proteinExistence type="predicted"/>
<organism evidence="2 3">
    <name type="scientific">Bombardia bombarda</name>
    <dbReference type="NCBI Taxonomy" id="252184"/>
    <lineage>
        <taxon>Eukaryota</taxon>
        <taxon>Fungi</taxon>
        <taxon>Dikarya</taxon>
        <taxon>Ascomycota</taxon>
        <taxon>Pezizomycotina</taxon>
        <taxon>Sordariomycetes</taxon>
        <taxon>Sordariomycetidae</taxon>
        <taxon>Sordariales</taxon>
        <taxon>Lasiosphaeriaceae</taxon>
        <taxon>Bombardia</taxon>
    </lineage>
</organism>
<comment type="caution">
    <text evidence="2">The sequence shown here is derived from an EMBL/GenBank/DDBJ whole genome shotgun (WGS) entry which is preliminary data.</text>
</comment>
<protein>
    <submittedName>
        <fullName evidence="2">Uncharacterized protein</fullName>
    </submittedName>
</protein>
<accession>A0AA39TU18</accession>
<dbReference type="Proteomes" id="UP001174934">
    <property type="component" value="Unassembled WGS sequence"/>
</dbReference>
<dbReference type="EMBL" id="JAULSR010000009">
    <property type="protein sequence ID" value="KAK0612497.1"/>
    <property type="molecule type" value="Genomic_DNA"/>
</dbReference>
<sequence>MYPLTMFKSPYVAKIWDEDKANLIRGMKKRNVGNVHRYQEEPSGADDHLIFPYFNWGKAWIAEGFRLVLFNRTGAYYIMRDRTYKPSKFEQFNKYSKYMLASVEETCLVTIKFVDGTGINIVHPYLLAVPDPIEPIRWAKYGFVVMKDERHHYVTTTSKSCKDKTKLSLGIYTRKGSYPGSSEPYYMGSFLDHIVTSLGSLQVNKEHSVWHRIAGNHQTENHETETYETENYKAEVRVEEECGLLVKRIQLTLLRYPNMEHYFEPEQSHSSLLEKQKEHDDKEAEAKKSEAEEAEAKKAEAEEARGAQ</sequence>